<sequence length="120" mass="13465">MHQMKIPSHKSITIKKMLIGKTILIIFVFVALQTGLTSAQYKKTFSGVYEVLIWMVDPQVVQFQVTMPNNQYFSLGIGKYLMANCDMVLFQANGNSSVVTDLYSTGHIVPSIDKQQESSL</sequence>
<dbReference type="EMBL" id="RRYP01002556">
    <property type="protein sequence ID" value="TNV84647.1"/>
    <property type="molecule type" value="Genomic_DNA"/>
</dbReference>
<dbReference type="Proteomes" id="UP000785679">
    <property type="component" value="Unassembled WGS sequence"/>
</dbReference>
<dbReference type="AlphaFoldDB" id="A0A8J8T6V8"/>
<evidence type="ECO:0000313" key="1">
    <source>
        <dbReference type="EMBL" id="TNV84647.1"/>
    </source>
</evidence>
<organism evidence="1 2">
    <name type="scientific">Halteria grandinella</name>
    <dbReference type="NCBI Taxonomy" id="5974"/>
    <lineage>
        <taxon>Eukaryota</taxon>
        <taxon>Sar</taxon>
        <taxon>Alveolata</taxon>
        <taxon>Ciliophora</taxon>
        <taxon>Intramacronucleata</taxon>
        <taxon>Spirotrichea</taxon>
        <taxon>Stichotrichia</taxon>
        <taxon>Sporadotrichida</taxon>
        <taxon>Halteriidae</taxon>
        <taxon>Halteria</taxon>
    </lineage>
</organism>
<evidence type="ECO:0000313" key="2">
    <source>
        <dbReference type="Proteomes" id="UP000785679"/>
    </source>
</evidence>
<name>A0A8J8T6V8_HALGN</name>
<reference evidence="1" key="1">
    <citation type="submission" date="2019-06" db="EMBL/GenBank/DDBJ databases">
        <authorList>
            <person name="Zheng W."/>
        </authorList>
    </citation>
    <scope>NUCLEOTIDE SEQUENCE</scope>
    <source>
        <strain evidence="1">QDHG01</strain>
    </source>
</reference>
<keyword evidence="2" id="KW-1185">Reference proteome</keyword>
<accession>A0A8J8T6V8</accession>
<dbReference type="InterPro" id="IPR045266">
    <property type="entry name" value="DOH_DOMON"/>
</dbReference>
<gene>
    <name evidence="1" type="ORF">FGO68_gene6204</name>
</gene>
<protein>
    <submittedName>
        <fullName evidence="1">Uncharacterized protein</fullName>
    </submittedName>
</protein>
<proteinExistence type="predicted"/>
<comment type="caution">
    <text evidence="1">The sequence shown here is derived from an EMBL/GenBank/DDBJ whole genome shotgun (WGS) entry which is preliminary data.</text>
</comment>
<dbReference type="CDD" id="cd09631">
    <property type="entry name" value="DOMON_DOH"/>
    <property type="match status" value="1"/>
</dbReference>